<evidence type="ECO:0000256" key="1">
    <source>
        <dbReference type="SAM" id="Phobius"/>
    </source>
</evidence>
<keyword evidence="1" id="KW-1133">Transmembrane helix</keyword>
<feature type="transmembrane region" description="Helical" evidence="1">
    <location>
        <begin position="77"/>
        <end position="96"/>
    </location>
</feature>
<dbReference type="Gramene" id="ONK65186">
    <property type="protein sequence ID" value="ONK65186"/>
    <property type="gene ID" value="A4U43_C07F34570"/>
</dbReference>
<gene>
    <name evidence="2" type="ORF">A4U43_C07F34570</name>
</gene>
<name>A0A5P1EH10_ASPOF</name>
<organism evidence="2 3">
    <name type="scientific">Asparagus officinalis</name>
    <name type="common">Garden asparagus</name>
    <dbReference type="NCBI Taxonomy" id="4686"/>
    <lineage>
        <taxon>Eukaryota</taxon>
        <taxon>Viridiplantae</taxon>
        <taxon>Streptophyta</taxon>
        <taxon>Embryophyta</taxon>
        <taxon>Tracheophyta</taxon>
        <taxon>Spermatophyta</taxon>
        <taxon>Magnoliopsida</taxon>
        <taxon>Liliopsida</taxon>
        <taxon>Asparagales</taxon>
        <taxon>Asparagaceae</taxon>
        <taxon>Asparagoideae</taxon>
        <taxon>Asparagus</taxon>
    </lineage>
</organism>
<dbReference type="AlphaFoldDB" id="A0A5P1EH10"/>
<accession>A0A5P1EH10</accession>
<evidence type="ECO:0000313" key="2">
    <source>
        <dbReference type="EMBL" id="ONK65186.1"/>
    </source>
</evidence>
<protein>
    <submittedName>
        <fullName evidence="2">Uncharacterized protein</fullName>
    </submittedName>
</protein>
<keyword evidence="3" id="KW-1185">Reference proteome</keyword>
<keyword evidence="1" id="KW-0812">Transmembrane</keyword>
<keyword evidence="1" id="KW-0472">Membrane</keyword>
<evidence type="ECO:0000313" key="3">
    <source>
        <dbReference type="Proteomes" id="UP000243459"/>
    </source>
</evidence>
<reference evidence="3" key="1">
    <citation type="journal article" date="2017" name="Nat. Commun.">
        <title>The asparagus genome sheds light on the origin and evolution of a young Y chromosome.</title>
        <authorList>
            <person name="Harkess A."/>
            <person name="Zhou J."/>
            <person name="Xu C."/>
            <person name="Bowers J.E."/>
            <person name="Van der Hulst R."/>
            <person name="Ayyampalayam S."/>
            <person name="Mercati F."/>
            <person name="Riccardi P."/>
            <person name="McKain M.R."/>
            <person name="Kakrana A."/>
            <person name="Tang H."/>
            <person name="Ray J."/>
            <person name="Groenendijk J."/>
            <person name="Arikit S."/>
            <person name="Mathioni S.M."/>
            <person name="Nakano M."/>
            <person name="Shan H."/>
            <person name="Telgmann-Rauber A."/>
            <person name="Kanno A."/>
            <person name="Yue Z."/>
            <person name="Chen H."/>
            <person name="Li W."/>
            <person name="Chen Y."/>
            <person name="Xu X."/>
            <person name="Zhang Y."/>
            <person name="Luo S."/>
            <person name="Chen H."/>
            <person name="Gao J."/>
            <person name="Mao Z."/>
            <person name="Pires J.C."/>
            <person name="Luo M."/>
            <person name="Kudrna D."/>
            <person name="Wing R.A."/>
            <person name="Meyers B.C."/>
            <person name="Yi K."/>
            <person name="Kong H."/>
            <person name="Lavrijsen P."/>
            <person name="Sunseri F."/>
            <person name="Falavigna A."/>
            <person name="Ye Y."/>
            <person name="Leebens-Mack J.H."/>
            <person name="Chen G."/>
        </authorList>
    </citation>
    <scope>NUCLEOTIDE SEQUENCE [LARGE SCALE GENOMIC DNA]</scope>
    <source>
        <strain evidence="3">cv. DH0086</strain>
    </source>
</reference>
<dbReference type="EMBL" id="CM007387">
    <property type="protein sequence ID" value="ONK65186.1"/>
    <property type="molecule type" value="Genomic_DNA"/>
</dbReference>
<sequence length="166" mass="18778">MGGQADGGTVKRRGCGKADFLPEESFQSWSNYARALKQTGPRLLDRVTARSMDETELNEVKARSGHEMKKSLSWWDLIWFGIGAVIGAGIFVRSWCPASRRCSLFFATRSSLWRSQLQIHLRNLSAGMRQPPLWNDIDPYFTIQYMNFGFIAEGLDVYGNTSTTND</sequence>
<proteinExistence type="predicted"/>
<dbReference type="Proteomes" id="UP000243459">
    <property type="component" value="Chromosome 7"/>
</dbReference>